<dbReference type="InterPro" id="IPR029058">
    <property type="entry name" value="AB_hydrolase_fold"/>
</dbReference>
<dbReference type="Pfam" id="PF00561">
    <property type="entry name" value="Abhydrolase_1"/>
    <property type="match status" value="1"/>
</dbReference>
<name>A0A4Z1P2B5_9PEZI</name>
<evidence type="ECO:0000259" key="1">
    <source>
        <dbReference type="Pfam" id="PF00561"/>
    </source>
</evidence>
<dbReference type="Gene3D" id="3.40.50.1820">
    <property type="entry name" value="alpha/beta hydrolase"/>
    <property type="match status" value="1"/>
</dbReference>
<protein>
    <submittedName>
        <fullName evidence="2">Putative mannosyltransferase</fullName>
    </submittedName>
</protein>
<dbReference type="EMBL" id="SNSC02000024">
    <property type="protein sequence ID" value="TID13896.1"/>
    <property type="molecule type" value="Genomic_DNA"/>
</dbReference>
<dbReference type="AlphaFoldDB" id="A0A4Z1P2B5"/>
<accession>A0A4Z1P2B5</accession>
<organism evidence="2 3">
    <name type="scientific">Venturia nashicola</name>
    <dbReference type="NCBI Taxonomy" id="86259"/>
    <lineage>
        <taxon>Eukaryota</taxon>
        <taxon>Fungi</taxon>
        <taxon>Dikarya</taxon>
        <taxon>Ascomycota</taxon>
        <taxon>Pezizomycotina</taxon>
        <taxon>Dothideomycetes</taxon>
        <taxon>Pleosporomycetidae</taxon>
        <taxon>Venturiales</taxon>
        <taxon>Venturiaceae</taxon>
        <taxon>Venturia</taxon>
    </lineage>
</organism>
<dbReference type="GO" id="GO:0016757">
    <property type="term" value="F:glycosyltransferase activity"/>
    <property type="evidence" value="ECO:0007669"/>
    <property type="project" value="UniProtKB-KW"/>
</dbReference>
<keyword evidence="3" id="KW-1185">Reference proteome</keyword>
<evidence type="ECO:0000313" key="3">
    <source>
        <dbReference type="Proteomes" id="UP000298493"/>
    </source>
</evidence>
<dbReference type="PANTHER" id="PTHR45763">
    <property type="entry name" value="HYDROLASE, ALPHA/BETA FOLD FAMILY PROTEIN, EXPRESSED-RELATED"/>
    <property type="match status" value="1"/>
</dbReference>
<evidence type="ECO:0000313" key="2">
    <source>
        <dbReference type="EMBL" id="TID13896.1"/>
    </source>
</evidence>
<keyword evidence="2" id="KW-0328">Glycosyltransferase</keyword>
<gene>
    <name evidence="2" type="ORF">E6O75_ATG07128</name>
</gene>
<dbReference type="PANTHER" id="PTHR45763:SF46">
    <property type="entry name" value="AB HYDROLASE-1 DOMAIN-CONTAINING PROTEIN"/>
    <property type="match status" value="1"/>
</dbReference>
<dbReference type="STRING" id="86259.A0A4Z1P2B5"/>
<dbReference type="SUPFAM" id="SSF53474">
    <property type="entry name" value="alpha/beta-Hydrolases"/>
    <property type="match status" value="1"/>
</dbReference>
<comment type="caution">
    <text evidence="2">The sequence shown here is derived from an EMBL/GenBank/DDBJ whole genome shotgun (WGS) entry which is preliminary data.</text>
</comment>
<reference evidence="2 3" key="1">
    <citation type="submission" date="2019-04" db="EMBL/GenBank/DDBJ databases">
        <title>High contiguity whole genome sequence and gene annotation resource for two Venturia nashicola isolates.</title>
        <authorList>
            <person name="Prokchorchik M."/>
            <person name="Won K."/>
            <person name="Lee Y."/>
            <person name="Choi E.D."/>
            <person name="Segonzac C."/>
            <person name="Sohn K.H."/>
        </authorList>
    </citation>
    <scope>NUCLEOTIDE SEQUENCE [LARGE SCALE GENOMIC DNA]</scope>
    <source>
        <strain evidence="2 3">PRI2</strain>
    </source>
</reference>
<feature type="domain" description="AB hydrolase-1" evidence="1">
    <location>
        <begin position="62"/>
        <end position="303"/>
    </location>
</feature>
<proteinExistence type="predicted"/>
<dbReference type="Proteomes" id="UP000298493">
    <property type="component" value="Unassembled WGS sequence"/>
</dbReference>
<dbReference type="InterPro" id="IPR000073">
    <property type="entry name" value="AB_hydrolase_1"/>
</dbReference>
<sequence>MASVFTTLKGFLFPPASLPQAASPLVINETTYRYDTTSSATHNLPDGRKLGYAQYGLLTGKPIFYMHGLPGSRMEAAILDDTAKEMGARIIAVERPGCGLSDPCPGWTIREFPRDVESLAASLGVREFGVLGLSGGGPAVLACAAYFPKEQLKCASLVSALGPPDIGYAGLPWLQRSGLAIGYPYLPRLTTWWFKQQATGRLDLSDEDRLVLLTKVCRENTKHPKDIPIFLNENFLQLQIVTAKAAFAQGIRHAVHDGTISCTSWGFKLEDIREDLAVQIWCGTDDTSVPFNHGVQMKERMKGKDVVLTVGEDETHASMEINYMSDYLEGIVGFLQVYK</sequence>
<keyword evidence="2" id="KW-0808">Transferase</keyword>